<dbReference type="SUPFAM" id="SSF56925">
    <property type="entry name" value="OMPA-like"/>
    <property type="match status" value="1"/>
</dbReference>
<keyword evidence="2" id="KW-1185">Reference proteome</keyword>
<reference evidence="2" key="1">
    <citation type="journal article" date="2019" name="Int. J. Syst. Evol. Microbiol.">
        <title>The Global Catalogue of Microorganisms (GCM) 10K type strain sequencing project: providing services to taxonomists for standard genome sequencing and annotation.</title>
        <authorList>
            <consortium name="The Broad Institute Genomics Platform"/>
            <consortium name="The Broad Institute Genome Sequencing Center for Infectious Disease"/>
            <person name="Wu L."/>
            <person name="Ma J."/>
        </authorList>
    </citation>
    <scope>NUCLEOTIDE SEQUENCE [LARGE SCALE GENOMIC DNA]</scope>
    <source>
        <strain evidence="2">YJ-61-S</strain>
    </source>
</reference>
<dbReference type="InterPro" id="IPR011250">
    <property type="entry name" value="OMP/PagP_B-barrel"/>
</dbReference>
<comment type="caution">
    <text evidence="1">The sequence shown here is derived from an EMBL/GenBank/DDBJ whole genome shotgun (WGS) entry which is preliminary data.</text>
</comment>
<evidence type="ECO:0000313" key="2">
    <source>
        <dbReference type="Proteomes" id="UP001596043"/>
    </source>
</evidence>
<name>A0ABV9HSX8_9FLAO</name>
<dbReference type="Proteomes" id="UP001596043">
    <property type="component" value="Unassembled WGS sequence"/>
</dbReference>
<accession>A0ABV9HSX8</accession>
<gene>
    <name evidence="1" type="ORF">ACFO3O_00365</name>
</gene>
<sequence>MQKTLIVLIVILSSNLIQAQFIKEKSINAQIGYGVSVPFNSVDEIADSGFFAQAELVLKATSWVEFRPYAGFILTNSDGKDLNDNPTDEKAETKAFLLGGKARVRAPIPWVAPYIEIGIGTSIGKFETLTAFDNIDKSGIIFHVPFSFGLELGKNNNVDLGFAYYFHPSVEQATGAFAVGITFPLDN</sequence>
<evidence type="ECO:0008006" key="3">
    <source>
        <dbReference type="Google" id="ProtNLM"/>
    </source>
</evidence>
<protein>
    <recommendedName>
        <fullName evidence="3">Outer membrane protein beta-barrel domain-containing protein</fullName>
    </recommendedName>
</protein>
<dbReference type="RefSeq" id="WP_379976529.1">
    <property type="nucleotide sequence ID" value="NZ_JBHSFV010000001.1"/>
</dbReference>
<proteinExistence type="predicted"/>
<dbReference type="EMBL" id="JBHSFV010000001">
    <property type="protein sequence ID" value="MFC4632341.1"/>
    <property type="molecule type" value="Genomic_DNA"/>
</dbReference>
<evidence type="ECO:0000313" key="1">
    <source>
        <dbReference type="EMBL" id="MFC4632341.1"/>
    </source>
</evidence>
<organism evidence="1 2">
    <name type="scientific">Dokdonia ponticola</name>
    <dbReference type="NCBI Taxonomy" id="2041041"/>
    <lineage>
        <taxon>Bacteria</taxon>
        <taxon>Pseudomonadati</taxon>
        <taxon>Bacteroidota</taxon>
        <taxon>Flavobacteriia</taxon>
        <taxon>Flavobacteriales</taxon>
        <taxon>Flavobacteriaceae</taxon>
        <taxon>Dokdonia</taxon>
    </lineage>
</organism>